<gene>
    <name evidence="9" type="primary">buk</name>
    <name evidence="11" type="ORF">DCMF_27370</name>
</gene>
<name>A0A3G1KZZ3_FORW1</name>
<dbReference type="InterPro" id="IPR043129">
    <property type="entry name" value="ATPase_NBD"/>
</dbReference>
<keyword evidence="3 9" id="KW-0963">Cytoplasm</keyword>
<comment type="similarity">
    <text evidence="2 9 10">Belongs to the acetokinase family.</text>
</comment>
<evidence type="ECO:0000313" key="12">
    <source>
        <dbReference type="Proteomes" id="UP000323521"/>
    </source>
</evidence>
<dbReference type="Proteomes" id="UP000323521">
    <property type="component" value="Chromosome"/>
</dbReference>
<evidence type="ECO:0000256" key="8">
    <source>
        <dbReference type="ARBA" id="ARBA00048596"/>
    </source>
</evidence>
<evidence type="ECO:0000313" key="11">
    <source>
        <dbReference type="EMBL" id="ATW27977.1"/>
    </source>
</evidence>
<evidence type="ECO:0000256" key="1">
    <source>
        <dbReference type="ARBA" id="ARBA00004496"/>
    </source>
</evidence>
<dbReference type="PROSITE" id="PS01076">
    <property type="entry name" value="ACETATE_KINASE_2"/>
    <property type="match status" value="1"/>
</dbReference>
<evidence type="ECO:0000256" key="6">
    <source>
        <dbReference type="ARBA" id="ARBA00022777"/>
    </source>
</evidence>
<dbReference type="SUPFAM" id="SSF53067">
    <property type="entry name" value="Actin-like ATPase domain"/>
    <property type="match status" value="2"/>
</dbReference>
<sequence length="355" mass="38128">MWKIFVINPGSTSTKIAVYGEGKSPLEETIRHKPGIIWTFPSVTDQLNYRLDMIRSWLRELGETIVSFSAVAVRGGLLKPLPGGTYLVNEPMLDDLVHNRYGEHASNLGALMGHDLVQGYAVPCYMVDPVVVDEMEPVARLSGHPLLPRKSIFHALNQRAIARKAARVLGKNYQDCRFVVAHLGGGISVAAHDQGRVVDVNNALDGEGPFSPERSGTLPAGQLVELCFSGKYSKQEVLRMVKGNGGVTAYLGTADLREVEVRSANGDSGAGQVLEAMVYQIIKEIGAYAAVLGGSIDAIVITGGIAYSSRLTDLIRAGVKAFAPVLIYPGEDENGALAEGVIRVLTGEEKARIYG</sequence>
<dbReference type="HAMAP" id="MF_00542">
    <property type="entry name" value="Butyrate_kinase"/>
    <property type="match status" value="1"/>
</dbReference>
<dbReference type="RefSeq" id="WP_148137374.1">
    <property type="nucleotide sequence ID" value="NZ_CP017634.1"/>
</dbReference>
<dbReference type="GO" id="GO:0047761">
    <property type="term" value="F:butyrate kinase activity"/>
    <property type="evidence" value="ECO:0007669"/>
    <property type="project" value="UniProtKB-UniRule"/>
</dbReference>
<evidence type="ECO:0000256" key="7">
    <source>
        <dbReference type="ARBA" id="ARBA00022840"/>
    </source>
</evidence>
<evidence type="ECO:0000256" key="10">
    <source>
        <dbReference type="RuleBase" id="RU003835"/>
    </source>
</evidence>
<dbReference type="GO" id="GO:0006083">
    <property type="term" value="P:acetate metabolic process"/>
    <property type="evidence" value="ECO:0007669"/>
    <property type="project" value="TreeGrafter"/>
</dbReference>
<evidence type="ECO:0000256" key="5">
    <source>
        <dbReference type="ARBA" id="ARBA00022741"/>
    </source>
</evidence>
<proteinExistence type="inferred from homology"/>
<dbReference type="GO" id="GO:0005524">
    <property type="term" value="F:ATP binding"/>
    <property type="evidence" value="ECO:0007669"/>
    <property type="project" value="UniProtKB-KW"/>
</dbReference>
<dbReference type="EMBL" id="CP017634">
    <property type="protein sequence ID" value="ATW27977.1"/>
    <property type="molecule type" value="Genomic_DNA"/>
</dbReference>
<evidence type="ECO:0000256" key="2">
    <source>
        <dbReference type="ARBA" id="ARBA00008748"/>
    </source>
</evidence>
<dbReference type="PANTHER" id="PTHR21060">
    <property type="entry name" value="ACETATE KINASE"/>
    <property type="match status" value="1"/>
</dbReference>
<keyword evidence="4 9" id="KW-0808">Transferase</keyword>
<keyword evidence="5 9" id="KW-0547">Nucleotide-binding</keyword>
<dbReference type="AlphaFoldDB" id="A0A3G1KZZ3"/>
<reference evidence="11 12" key="1">
    <citation type="submission" date="2016-10" db="EMBL/GenBank/DDBJ databases">
        <title>Complete Genome Sequence of Peptococcaceae strain DCMF.</title>
        <authorList>
            <person name="Edwards R.J."/>
            <person name="Holland S.I."/>
            <person name="Deshpande N.P."/>
            <person name="Wong Y.K."/>
            <person name="Ertan H."/>
            <person name="Manefield M."/>
            <person name="Russell T.L."/>
            <person name="Lee M.J."/>
        </authorList>
    </citation>
    <scope>NUCLEOTIDE SEQUENCE [LARGE SCALE GENOMIC DNA]</scope>
    <source>
        <strain evidence="11 12">DCMF</strain>
    </source>
</reference>
<dbReference type="GO" id="GO:0008776">
    <property type="term" value="F:acetate kinase activity"/>
    <property type="evidence" value="ECO:0007669"/>
    <property type="project" value="TreeGrafter"/>
</dbReference>
<dbReference type="OrthoDB" id="9771859at2"/>
<dbReference type="KEGG" id="fwa:DCMF_27370"/>
<dbReference type="Gene3D" id="3.30.420.40">
    <property type="match status" value="2"/>
</dbReference>
<dbReference type="CDD" id="cd24011">
    <property type="entry name" value="ASKHA_NBD_BK"/>
    <property type="match status" value="1"/>
</dbReference>
<dbReference type="GO" id="GO:0005737">
    <property type="term" value="C:cytoplasm"/>
    <property type="evidence" value="ECO:0007669"/>
    <property type="project" value="UniProtKB-SubCell"/>
</dbReference>
<dbReference type="InterPro" id="IPR011245">
    <property type="entry name" value="Butyrate_kin"/>
</dbReference>
<dbReference type="NCBIfam" id="TIGR02707">
    <property type="entry name" value="butyr_kinase"/>
    <property type="match status" value="1"/>
</dbReference>
<protein>
    <recommendedName>
        <fullName evidence="9">Probable butyrate kinase</fullName>
        <shortName evidence="9">BK</shortName>
        <ecNumber evidence="9">2.7.2.7</ecNumber>
    </recommendedName>
    <alternativeName>
        <fullName evidence="9">Branched-chain carboxylic acid kinase</fullName>
    </alternativeName>
</protein>
<evidence type="ECO:0000256" key="9">
    <source>
        <dbReference type="HAMAP-Rule" id="MF_00542"/>
    </source>
</evidence>
<dbReference type="NCBIfam" id="NF002834">
    <property type="entry name" value="PRK03011.1-5"/>
    <property type="match status" value="1"/>
</dbReference>
<comment type="catalytic activity">
    <reaction evidence="8 9">
        <text>butanoate + ATP = butanoyl phosphate + ADP</text>
        <dbReference type="Rhea" id="RHEA:13585"/>
        <dbReference type="ChEBI" id="CHEBI:17968"/>
        <dbReference type="ChEBI" id="CHEBI:30616"/>
        <dbReference type="ChEBI" id="CHEBI:58079"/>
        <dbReference type="ChEBI" id="CHEBI:456216"/>
        <dbReference type="EC" id="2.7.2.7"/>
    </reaction>
</comment>
<organism evidence="11 12">
    <name type="scientific">Formimonas warabiya</name>
    <dbReference type="NCBI Taxonomy" id="1761012"/>
    <lineage>
        <taxon>Bacteria</taxon>
        <taxon>Bacillati</taxon>
        <taxon>Bacillota</taxon>
        <taxon>Clostridia</taxon>
        <taxon>Eubacteriales</taxon>
        <taxon>Peptococcaceae</taxon>
        <taxon>Candidatus Formimonas</taxon>
    </lineage>
</organism>
<accession>A0A3G1KZZ3</accession>
<comment type="subcellular location">
    <subcellularLocation>
        <location evidence="1 9">Cytoplasm</location>
    </subcellularLocation>
</comment>
<evidence type="ECO:0000256" key="3">
    <source>
        <dbReference type="ARBA" id="ARBA00022490"/>
    </source>
</evidence>
<dbReference type="InterPro" id="IPR000890">
    <property type="entry name" value="Aliphatic_acid_kin_short-chain"/>
</dbReference>
<dbReference type="PRINTS" id="PR00471">
    <property type="entry name" value="ACETATEKNASE"/>
</dbReference>
<keyword evidence="7 9" id="KW-0067">ATP-binding</keyword>
<dbReference type="PIRSF" id="PIRSF036458">
    <property type="entry name" value="Butyrate_kin"/>
    <property type="match status" value="1"/>
</dbReference>
<keyword evidence="6 9" id="KW-0418">Kinase</keyword>
<dbReference type="PANTHER" id="PTHR21060:SF3">
    <property type="entry name" value="BUTYRATE KINASE 2-RELATED"/>
    <property type="match status" value="1"/>
</dbReference>
<dbReference type="InterPro" id="IPR023865">
    <property type="entry name" value="Aliphatic_acid_kinase_CS"/>
</dbReference>
<evidence type="ECO:0000256" key="4">
    <source>
        <dbReference type="ARBA" id="ARBA00022679"/>
    </source>
</evidence>
<dbReference type="EC" id="2.7.2.7" evidence="9"/>
<dbReference type="Pfam" id="PF00871">
    <property type="entry name" value="Acetate_kinase"/>
    <property type="match status" value="1"/>
</dbReference>
<keyword evidence="12" id="KW-1185">Reference proteome</keyword>